<comment type="caution">
    <text evidence="1">The sequence shown here is derived from an EMBL/GenBank/DDBJ whole genome shotgun (WGS) entry which is preliminary data.</text>
</comment>
<dbReference type="AlphaFoldDB" id="A0A4S4K811"/>
<sequence length="910" mass="103367">MVQIWNQAPAIHSLSPRSVSIGALPLFPASSRSVILIRHVPAIAPFTCSHDICLFNGRSHGLLTALHDLLQPPLSSSRCSKPEKNAARQEQMAGLSQSQRDLLHGMGTSAYHGGDNIDLDDMPSLLVPSAGDEGNFASHAGGEYQLCQELLQELAVPAKVDMRTRRDRVHLQNLAWTEQMDALVDTYLSWNSSGYSGSESVPAGHHIKIQAFDFFESSSMDVFMDTAEAYPNIVLAKRGYLGTAPRNPNIAIGFKVLEAYRQLHRVCPKLSIYSQVKALCHLHKQPFRRTLVEEFSRAFDVYLEILHRVDQLGELELPLSLLCEMDGNSSLKLIDSAIRSGTPRTDERMFRSDIWITAEEVDRFKDEVASAKAAPVDHDSDATAEWEDVNDSGSAMLDNCVQRWRSAAPEERKRMFPLFAVAGIFSSYCKHGHPLVACDMIRSGELRKYPLAIVNRLMEVFGKRIGLAYDVGCDLQTTLMNSSLGPRARELELRLLVPAFHGHAHNRLCQLSWHPMYIEGVGKADFEGCERAYSESNQLASGTRLSTPFHRHQAIEQHWAFRSLDKYAESGKLILDNYKQAMRIIRDDGNDLQVLSATLRTTSTDYEQDIINERIYLQGLKSEPAEVSLRLEYLEVLQELNNARHLTHTATTAFQNLSHDIQYNGLKGAAITAVKNRYRNSWAKLERITDRVEALEDQLGIEETWVAGSKEYDGAFAELTMRKYRIALDKLERLVVQRLLELSKLGMSGLGYKLREKIGSALRTRADAIRKALEEYNKQAGLLKPPREKLQWTQLVIMSTVGEFDLLRDARQDVRRFAWAHPPRREAVRLYFNVKRAREEIVRCNLESQRLLTWMFDEHIDFYRAIAANMISNPLLAWELSARWEERNRINTVLARRLRSFAIFLDLPEH</sequence>
<dbReference type="PANTHER" id="PTHR33096">
    <property type="entry name" value="CXC2 DOMAIN-CONTAINING PROTEIN"/>
    <property type="match status" value="1"/>
</dbReference>
<accession>A0A4S4K811</accession>
<gene>
    <name evidence="1" type="ORF">EW026_g7905</name>
</gene>
<proteinExistence type="predicted"/>
<evidence type="ECO:0000313" key="2">
    <source>
        <dbReference type="Proteomes" id="UP000309038"/>
    </source>
</evidence>
<reference evidence="1 2" key="1">
    <citation type="submission" date="2019-02" db="EMBL/GenBank/DDBJ databases">
        <title>Genome sequencing of the rare red list fungi Phlebia centrifuga.</title>
        <authorList>
            <person name="Buettner E."/>
            <person name="Kellner H."/>
        </authorList>
    </citation>
    <scope>NUCLEOTIDE SEQUENCE [LARGE SCALE GENOMIC DNA]</scope>
    <source>
        <strain evidence="1 2">DSM 108282</strain>
    </source>
</reference>
<name>A0A4S4K811_9APHY</name>
<evidence type="ECO:0000313" key="1">
    <source>
        <dbReference type="EMBL" id="THG93297.1"/>
    </source>
</evidence>
<protein>
    <submittedName>
        <fullName evidence="1">Uncharacterized protein</fullName>
    </submittedName>
</protein>
<dbReference type="InterPro" id="IPR040521">
    <property type="entry name" value="KDZ"/>
</dbReference>
<dbReference type="EMBL" id="SGPJ01000705">
    <property type="protein sequence ID" value="THG93297.1"/>
    <property type="molecule type" value="Genomic_DNA"/>
</dbReference>
<dbReference type="Pfam" id="PF18758">
    <property type="entry name" value="KDZ"/>
    <property type="match status" value="1"/>
</dbReference>
<organism evidence="1 2">
    <name type="scientific">Hermanssonia centrifuga</name>
    <dbReference type="NCBI Taxonomy" id="98765"/>
    <lineage>
        <taxon>Eukaryota</taxon>
        <taxon>Fungi</taxon>
        <taxon>Dikarya</taxon>
        <taxon>Basidiomycota</taxon>
        <taxon>Agaricomycotina</taxon>
        <taxon>Agaricomycetes</taxon>
        <taxon>Polyporales</taxon>
        <taxon>Meruliaceae</taxon>
        <taxon>Hermanssonia</taxon>
    </lineage>
</organism>
<dbReference type="PANTHER" id="PTHR33096:SF1">
    <property type="entry name" value="CXC1-LIKE CYSTEINE CLUSTER ASSOCIATED WITH KDZ TRANSPOSASES DOMAIN-CONTAINING PROTEIN"/>
    <property type="match status" value="1"/>
</dbReference>
<keyword evidence="2" id="KW-1185">Reference proteome</keyword>
<dbReference type="Proteomes" id="UP000309038">
    <property type="component" value="Unassembled WGS sequence"/>
</dbReference>